<keyword evidence="3" id="KW-1185">Reference proteome</keyword>
<evidence type="ECO:0000313" key="3">
    <source>
        <dbReference type="Proteomes" id="UP000316621"/>
    </source>
</evidence>
<proteinExistence type="predicted"/>
<dbReference type="AlphaFoldDB" id="A0A4Y7KL86"/>
<dbReference type="GO" id="GO:0004523">
    <property type="term" value="F:RNA-DNA hybrid ribonuclease activity"/>
    <property type="evidence" value="ECO:0007669"/>
    <property type="project" value="InterPro"/>
</dbReference>
<dbReference type="PANTHER" id="PTHR47723:SF19">
    <property type="entry name" value="POLYNUCLEOTIDYL TRANSFERASE, RIBONUCLEASE H-LIKE SUPERFAMILY PROTEIN"/>
    <property type="match status" value="1"/>
</dbReference>
<dbReference type="InterPro" id="IPR012337">
    <property type="entry name" value="RNaseH-like_sf"/>
</dbReference>
<dbReference type="Proteomes" id="UP000316621">
    <property type="component" value="Chromosome 8"/>
</dbReference>
<gene>
    <name evidence="2" type="ORF">C5167_049083</name>
</gene>
<dbReference type="Gramene" id="RZC73607">
    <property type="protein sequence ID" value="RZC73607"/>
    <property type="gene ID" value="C5167_049083"/>
</dbReference>
<dbReference type="InterPro" id="IPR044730">
    <property type="entry name" value="RNase_H-like_dom_plant"/>
</dbReference>
<dbReference type="CDD" id="cd06222">
    <property type="entry name" value="RNase_H_like"/>
    <property type="match status" value="1"/>
</dbReference>
<sequence length="209" mass="23704">MFDAKKTLAKSLRNAREYFLALNDREGVNASCHEIQVPWRFPNNGFHKLNTDGASVDGVIAGTAGVIRDDDGKFVACYCEHIYFNGSNDAEVWAVRDGLKIVVDLGIQKLEVESDSTYTIQLCEAKINPLWRMQRLIEDIKMLKTKFTRIVFNHEYREANGAADCLAKLANKKVLEGKWLQIAPEVISRFLNEDISSRVTPRLVRNMVP</sequence>
<dbReference type="InterPro" id="IPR036397">
    <property type="entry name" value="RNaseH_sf"/>
</dbReference>
<feature type="domain" description="RNase H type-1" evidence="1">
    <location>
        <begin position="43"/>
        <end position="172"/>
    </location>
</feature>
<dbReference type="EMBL" id="CM010722">
    <property type="protein sequence ID" value="RZC73607.1"/>
    <property type="molecule type" value="Genomic_DNA"/>
</dbReference>
<dbReference type="InterPro" id="IPR002156">
    <property type="entry name" value="RNaseH_domain"/>
</dbReference>
<protein>
    <recommendedName>
        <fullName evidence="1">RNase H type-1 domain-containing protein</fullName>
    </recommendedName>
</protein>
<dbReference type="SUPFAM" id="SSF53098">
    <property type="entry name" value="Ribonuclease H-like"/>
    <property type="match status" value="1"/>
</dbReference>
<dbReference type="InterPro" id="IPR053151">
    <property type="entry name" value="RNase_H-like"/>
</dbReference>
<dbReference type="PANTHER" id="PTHR47723">
    <property type="entry name" value="OS05G0353850 PROTEIN"/>
    <property type="match status" value="1"/>
</dbReference>
<organism evidence="2 3">
    <name type="scientific">Papaver somniferum</name>
    <name type="common">Opium poppy</name>
    <dbReference type="NCBI Taxonomy" id="3469"/>
    <lineage>
        <taxon>Eukaryota</taxon>
        <taxon>Viridiplantae</taxon>
        <taxon>Streptophyta</taxon>
        <taxon>Embryophyta</taxon>
        <taxon>Tracheophyta</taxon>
        <taxon>Spermatophyta</taxon>
        <taxon>Magnoliopsida</taxon>
        <taxon>Ranunculales</taxon>
        <taxon>Papaveraceae</taxon>
        <taxon>Papaveroideae</taxon>
        <taxon>Papaver</taxon>
    </lineage>
</organism>
<reference evidence="2 3" key="1">
    <citation type="journal article" date="2018" name="Science">
        <title>The opium poppy genome and morphinan production.</title>
        <authorList>
            <person name="Guo L."/>
            <person name="Winzer T."/>
            <person name="Yang X."/>
            <person name="Li Y."/>
            <person name="Ning Z."/>
            <person name="He Z."/>
            <person name="Teodor R."/>
            <person name="Lu Y."/>
            <person name="Bowser T.A."/>
            <person name="Graham I.A."/>
            <person name="Ye K."/>
        </authorList>
    </citation>
    <scope>NUCLEOTIDE SEQUENCE [LARGE SCALE GENOMIC DNA]</scope>
    <source>
        <strain evidence="3">cv. HN1</strain>
        <tissue evidence="2">Leaves</tissue>
    </source>
</reference>
<accession>A0A4Y7KL86</accession>
<name>A0A4Y7KL86_PAPSO</name>
<dbReference type="Pfam" id="PF13456">
    <property type="entry name" value="RVT_3"/>
    <property type="match status" value="1"/>
</dbReference>
<dbReference type="GO" id="GO:0003676">
    <property type="term" value="F:nucleic acid binding"/>
    <property type="evidence" value="ECO:0007669"/>
    <property type="project" value="InterPro"/>
</dbReference>
<dbReference type="STRING" id="3469.A0A4Y7KL86"/>
<dbReference type="OMA" id="HCARECN"/>
<evidence type="ECO:0000313" key="2">
    <source>
        <dbReference type="EMBL" id="RZC73607.1"/>
    </source>
</evidence>
<dbReference type="Gene3D" id="3.30.420.10">
    <property type="entry name" value="Ribonuclease H-like superfamily/Ribonuclease H"/>
    <property type="match status" value="1"/>
</dbReference>
<dbReference type="PROSITE" id="PS50879">
    <property type="entry name" value="RNASE_H_1"/>
    <property type="match status" value="1"/>
</dbReference>
<evidence type="ECO:0000259" key="1">
    <source>
        <dbReference type="PROSITE" id="PS50879"/>
    </source>
</evidence>